<evidence type="ECO:0000313" key="14">
    <source>
        <dbReference type="Proteomes" id="UP001280581"/>
    </source>
</evidence>
<proteinExistence type="inferred from homology"/>
<dbReference type="PROSITE" id="PS00144">
    <property type="entry name" value="ASN_GLN_ASE_1"/>
    <property type="match status" value="1"/>
</dbReference>
<comment type="caution">
    <text evidence="13">The sequence shown here is derived from an EMBL/GenBank/DDBJ whole genome shotgun (WGS) entry which is preliminary data.</text>
</comment>
<dbReference type="NCBIfam" id="TIGR00520">
    <property type="entry name" value="asnASE_II"/>
    <property type="match status" value="1"/>
</dbReference>
<feature type="chain" id="PRO_5042977664" description="asparaginase" evidence="10">
    <location>
        <begin position="19"/>
        <end position="371"/>
    </location>
</feature>
<evidence type="ECO:0000256" key="6">
    <source>
        <dbReference type="PIRSR" id="PIRSR001220-2"/>
    </source>
</evidence>
<protein>
    <recommendedName>
        <fullName evidence="2">asparaginase</fullName>
        <ecNumber evidence="2">3.5.1.1</ecNumber>
    </recommendedName>
</protein>
<dbReference type="PANTHER" id="PTHR11707:SF28">
    <property type="entry name" value="60 KDA LYSOPHOSPHOLIPASE"/>
    <property type="match status" value="1"/>
</dbReference>
<evidence type="ECO:0000256" key="4">
    <source>
        <dbReference type="ARBA" id="ARBA00049366"/>
    </source>
</evidence>
<dbReference type="InterPro" id="IPR006034">
    <property type="entry name" value="Asparaginase/glutaminase-like"/>
</dbReference>
<name>A0AAN6LR92_9PLEO</name>
<dbReference type="Gene3D" id="3.40.50.40">
    <property type="match status" value="1"/>
</dbReference>
<dbReference type="InterPro" id="IPR040919">
    <property type="entry name" value="Asparaginase_C"/>
</dbReference>
<dbReference type="InterPro" id="IPR020827">
    <property type="entry name" value="Asparaginase/glutaminase_AS1"/>
</dbReference>
<dbReference type="PROSITE" id="PS51732">
    <property type="entry name" value="ASN_GLN_ASE_3"/>
    <property type="match status" value="1"/>
</dbReference>
<evidence type="ECO:0000256" key="7">
    <source>
        <dbReference type="PROSITE-ProRule" id="PRU10099"/>
    </source>
</evidence>
<evidence type="ECO:0000256" key="3">
    <source>
        <dbReference type="ARBA" id="ARBA00022801"/>
    </source>
</evidence>
<reference evidence="13 14" key="1">
    <citation type="submission" date="2021-02" db="EMBL/GenBank/DDBJ databases">
        <title>Genome assembly of Pseudopithomyces chartarum.</title>
        <authorList>
            <person name="Jauregui R."/>
            <person name="Singh J."/>
            <person name="Voisey C."/>
        </authorList>
    </citation>
    <scope>NUCLEOTIDE SEQUENCE [LARGE SCALE GENOMIC DNA]</scope>
    <source>
        <strain evidence="13 14">AGR01</strain>
    </source>
</reference>
<feature type="binding site" evidence="6">
    <location>
        <position position="102"/>
    </location>
    <ligand>
        <name>substrate</name>
    </ligand>
</feature>
<keyword evidence="10" id="KW-0732">Signal</keyword>
<evidence type="ECO:0000256" key="2">
    <source>
        <dbReference type="ARBA" id="ARBA00012920"/>
    </source>
</evidence>
<keyword evidence="3" id="KW-0378">Hydrolase</keyword>
<evidence type="ECO:0000259" key="11">
    <source>
        <dbReference type="Pfam" id="PF00710"/>
    </source>
</evidence>
<feature type="signal peptide" evidence="10">
    <location>
        <begin position="1"/>
        <end position="18"/>
    </location>
</feature>
<comment type="similarity">
    <text evidence="1 9">Belongs to the asparaginase 1 family.</text>
</comment>
<dbReference type="InterPro" id="IPR027474">
    <property type="entry name" value="L-asparaginase_N"/>
</dbReference>
<dbReference type="EMBL" id="WVTA01000013">
    <property type="protein sequence ID" value="KAK3202772.1"/>
    <property type="molecule type" value="Genomic_DNA"/>
</dbReference>
<feature type="active site" evidence="7">
    <location>
        <position position="56"/>
    </location>
</feature>
<dbReference type="InterPro" id="IPR004550">
    <property type="entry name" value="AsnASE_II"/>
</dbReference>
<dbReference type="InterPro" id="IPR027473">
    <property type="entry name" value="L-asparaginase_C"/>
</dbReference>
<dbReference type="EC" id="3.5.1.1" evidence="2"/>
<dbReference type="GO" id="GO:0006530">
    <property type="term" value="P:L-asparagine catabolic process"/>
    <property type="evidence" value="ECO:0007669"/>
    <property type="project" value="UniProtKB-ARBA"/>
</dbReference>
<organism evidence="13 14">
    <name type="scientific">Pseudopithomyces chartarum</name>
    <dbReference type="NCBI Taxonomy" id="1892770"/>
    <lineage>
        <taxon>Eukaryota</taxon>
        <taxon>Fungi</taxon>
        <taxon>Dikarya</taxon>
        <taxon>Ascomycota</taxon>
        <taxon>Pezizomycotina</taxon>
        <taxon>Dothideomycetes</taxon>
        <taxon>Pleosporomycetidae</taxon>
        <taxon>Pleosporales</taxon>
        <taxon>Massarineae</taxon>
        <taxon>Didymosphaeriaceae</taxon>
        <taxon>Pseudopithomyces</taxon>
    </lineage>
</organism>
<feature type="binding site" evidence="6">
    <location>
        <begin position="135"/>
        <end position="136"/>
    </location>
    <ligand>
        <name>substrate</name>
    </ligand>
</feature>
<dbReference type="InterPro" id="IPR036152">
    <property type="entry name" value="Asp/glu_Ase-like_sf"/>
</dbReference>
<evidence type="ECO:0000259" key="12">
    <source>
        <dbReference type="Pfam" id="PF17763"/>
    </source>
</evidence>
<feature type="active site" evidence="8">
    <location>
        <position position="135"/>
    </location>
</feature>
<feature type="active site" description="O-isoaspartyl threonine intermediate" evidence="5">
    <location>
        <position position="56"/>
    </location>
</feature>
<comment type="catalytic activity">
    <reaction evidence="4">
        <text>L-asparagine + H2O = L-aspartate + NH4(+)</text>
        <dbReference type="Rhea" id="RHEA:21016"/>
        <dbReference type="ChEBI" id="CHEBI:15377"/>
        <dbReference type="ChEBI" id="CHEBI:28938"/>
        <dbReference type="ChEBI" id="CHEBI:29991"/>
        <dbReference type="ChEBI" id="CHEBI:58048"/>
        <dbReference type="EC" id="3.5.1.1"/>
    </reaction>
</comment>
<dbReference type="Proteomes" id="UP001280581">
    <property type="component" value="Unassembled WGS sequence"/>
</dbReference>
<accession>A0AAN6LR92</accession>
<feature type="domain" description="L-asparaginase N-terminal" evidence="11">
    <location>
        <begin position="47"/>
        <end position="231"/>
    </location>
</feature>
<evidence type="ECO:0000256" key="8">
    <source>
        <dbReference type="PROSITE-ProRule" id="PRU10100"/>
    </source>
</evidence>
<evidence type="ECO:0000256" key="9">
    <source>
        <dbReference type="RuleBase" id="RU004456"/>
    </source>
</evidence>
<dbReference type="Pfam" id="PF00710">
    <property type="entry name" value="Asparaginase"/>
    <property type="match status" value="1"/>
</dbReference>
<gene>
    <name evidence="13" type="ORF">GRF29_154g728702</name>
</gene>
<evidence type="ECO:0000256" key="1">
    <source>
        <dbReference type="ARBA" id="ARBA00010518"/>
    </source>
</evidence>
<dbReference type="Pfam" id="PF17763">
    <property type="entry name" value="Asparaginase_C"/>
    <property type="match status" value="1"/>
</dbReference>
<dbReference type="SUPFAM" id="SSF53774">
    <property type="entry name" value="Glutaminase/Asparaginase"/>
    <property type="match status" value="1"/>
</dbReference>
<dbReference type="PROSITE" id="PS00917">
    <property type="entry name" value="ASN_GLN_ASE_2"/>
    <property type="match status" value="1"/>
</dbReference>
<evidence type="ECO:0000256" key="5">
    <source>
        <dbReference type="PIRSR" id="PIRSR001220-1"/>
    </source>
</evidence>
<dbReference type="FunFam" id="3.40.50.1170:FF:000001">
    <property type="entry name" value="L-asparaginase 2"/>
    <property type="match status" value="1"/>
</dbReference>
<keyword evidence="14" id="KW-1185">Reference proteome</keyword>
<dbReference type="InterPro" id="IPR027475">
    <property type="entry name" value="Asparaginase/glutaminase_AS2"/>
</dbReference>
<feature type="domain" description="Asparaginase/glutaminase C-terminal" evidence="12">
    <location>
        <begin position="258"/>
        <end position="364"/>
    </location>
</feature>
<dbReference type="PIRSF" id="PIRSF001220">
    <property type="entry name" value="L-ASNase_gatD"/>
    <property type="match status" value="1"/>
</dbReference>
<evidence type="ECO:0000313" key="13">
    <source>
        <dbReference type="EMBL" id="KAK3202772.1"/>
    </source>
</evidence>
<dbReference type="Gene3D" id="3.40.50.1170">
    <property type="entry name" value="L-asparaginase, N-terminal domain"/>
    <property type="match status" value="1"/>
</dbReference>
<dbReference type="PIRSF" id="PIRSF500176">
    <property type="entry name" value="L_ASNase"/>
    <property type="match status" value="1"/>
</dbReference>
<dbReference type="PANTHER" id="PTHR11707">
    <property type="entry name" value="L-ASPARAGINASE"/>
    <property type="match status" value="1"/>
</dbReference>
<evidence type="ECO:0000256" key="10">
    <source>
        <dbReference type="SAM" id="SignalP"/>
    </source>
</evidence>
<dbReference type="FunFam" id="3.40.50.40:FF:000007">
    <property type="entry name" value="L-asparaginase"/>
    <property type="match status" value="1"/>
</dbReference>
<dbReference type="PRINTS" id="PR00139">
    <property type="entry name" value="ASNGLNASE"/>
</dbReference>
<dbReference type="GO" id="GO:0004067">
    <property type="term" value="F:asparaginase activity"/>
    <property type="evidence" value="ECO:0007669"/>
    <property type="project" value="UniProtKB-UniRule"/>
</dbReference>
<dbReference type="AlphaFoldDB" id="A0AAN6LR92"/>
<dbReference type="CDD" id="cd08964">
    <property type="entry name" value="L-asparaginase_II"/>
    <property type="match status" value="1"/>
</dbReference>
<dbReference type="InterPro" id="IPR037152">
    <property type="entry name" value="L-asparaginase_N_sf"/>
</dbReference>
<sequence length="371" mass="39079">MKLTVINTFPAFWVFALASPIPSPEPVLHPLFVRQDIQSPVNASLPNVTIFATGGTIASQGSTNLQTVGYQVGLGVQQLVDAVPEILNISNIAGYQISNVDSGSVNQTILLKLAHQINEELAKDDVSGVVVTHGTDTLEETAFFLELAVNSSKPVVVVGAMRPATALSADGPLNLLQAVILAVTDSAKGRGTMITLNDRIGSAFYTTKNNANSLDTFFSTEAGQLGFFINQVPYFYFAPSAPIGAAYFDLSNTTSLAQVDVLYAHQDMDPALFNASYVAGAQGIVFAGVGAGGISAKASEAAESLFNSTSIPIVASHRSVDGFVPGSDGGFTIAGGFYNPQKARVLLQLALTKGYNYDEIKDLFAQSYPKP</sequence>
<dbReference type="SMART" id="SM00870">
    <property type="entry name" value="Asparaginase"/>
    <property type="match status" value="1"/>
</dbReference>